<sequence>MSFIYIFLRVKLGCVVTSGASANPDIEIVAIVNNQHAAEPKKNEAIHIAREVAAEDQDTSKPTLSSLNLFGEEIERLLMAS</sequence>
<dbReference type="GeneID" id="78777721"/>
<accession>A0A6A5FXF5</accession>
<dbReference type="KEGG" id="crq:GCK72_023810"/>
<comment type="caution">
    <text evidence="2">The sequence shown here is derived from an EMBL/GenBank/DDBJ whole genome shotgun (WGS) entry which is preliminary data.</text>
</comment>
<dbReference type="RefSeq" id="XP_053579132.1">
    <property type="nucleotide sequence ID" value="XM_053735566.1"/>
</dbReference>
<dbReference type="Proteomes" id="UP000483820">
    <property type="component" value="Chromosome X"/>
</dbReference>
<evidence type="ECO:0000313" key="2">
    <source>
        <dbReference type="EMBL" id="KAF1747348.1"/>
    </source>
</evidence>
<feature type="signal peptide" evidence="1">
    <location>
        <begin position="1"/>
        <end position="22"/>
    </location>
</feature>
<dbReference type="AlphaFoldDB" id="A0A6A5FXF5"/>
<name>A0A6A5FXF5_CAERE</name>
<evidence type="ECO:0000256" key="1">
    <source>
        <dbReference type="SAM" id="SignalP"/>
    </source>
</evidence>
<dbReference type="EMBL" id="WUAV01000006">
    <property type="protein sequence ID" value="KAF1747348.1"/>
    <property type="molecule type" value="Genomic_DNA"/>
</dbReference>
<protein>
    <submittedName>
        <fullName evidence="2">Uncharacterized protein</fullName>
    </submittedName>
</protein>
<gene>
    <name evidence="2" type="ORF">GCK72_023810</name>
</gene>
<reference evidence="2 3" key="1">
    <citation type="submission" date="2019-12" db="EMBL/GenBank/DDBJ databases">
        <title>Chromosome-level assembly of the Caenorhabditis remanei genome.</title>
        <authorList>
            <person name="Teterina A.A."/>
            <person name="Willis J.H."/>
            <person name="Phillips P.C."/>
        </authorList>
    </citation>
    <scope>NUCLEOTIDE SEQUENCE [LARGE SCALE GENOMIC DNA]</scope>
    <source>
        <strain evidence="2 3">PX506</strain>
        <tissue evidence="2">Whole organism</tissue>
    </source>
</reference>
<proteinExistence type="predicted"/>
<keyword evidence="1" id="KW-0732">Signal</keyword>
<organism evidence="2 3">
    <name type="scientific">Caenorhabditis remanei</name>
    <name type="common">Caenorhabditis vulgaris</name>
    <dbReference type="NCBI Taxonomy" id="31234"/>
    <lineage>
        <taxon>Eukaryota</taxon>
        <taxon>Metazoa</taxon>
        <taxon>Ecdysozoa</taxon>
        <taxon>Nematoda</taxon>
        <taxon>Chromadorea</taxon>
        <taxon>Rhabditida</taxon>
        <taxon>Rhabditina</taxon>
        <taxon>Rhabditomorpha</taxon>
        <taxon>Rhabditoidea</taxon>
        <taxon>Rhabditidae</taxon>
        <taxon>Peloderinae</taxon>
        <taxon>Caenorhabditis</taxon>
    </lineage>
</organism>
<feature type="chain" id="PRO_5025447186" evidence="1">
    <location>
        <begin position="23"/>
        <end position="81"/>
    </location>
</feature>
<dbReference type="CTD" id="78777721"/>
<evidence type="ECO:0000313" key="3">
    <source>
        <dbReference type="Proteomes" id="UP000483820"/>
    </source>
</evidence>